<dbReference type="Gene3D" id="1.10.340.70">
    <property type="match status" value="1"/>
</dbReference>
<evidence type="ECO:0000313" key="5">
    <source>
        <dbReference type="WBParaSite" id="SRDH1_52190.2"/>
    </source>
</evidence>
<dbReference type="InterPro" id="IPR041588">
    <property type="entry name" value="Integrase_H2C2"/>
</dbReference>
<dbReference type="GO" id="GO:0015074">
    <property type="term" value="P:DNA integration"/>
    <property type="evidence" value="ECO:0007669"/>
    <property type="project" value="InterPro"/>
</dbReference>
<evidence type="ECO:0000313" key="3">
    <source>
        <dbReference type="Proteomes" id="UP000050792"/>
    </source>
</evidence>
<keyword evidence="3" id="KW-1185">Reference proteome</keyword>
<dbReference type="InterPro" id="IPR036397">
    <property type="entry name" value="RNaseH_sf"/>
</dbReference>
<dbReference type="InterPro" id="IPR012337">
    <property type="entry name" value="RNaseH-like_sf"/>
</dbReference>
<dbReference type="AlphaFoldDB" id="A0AA85FJD1"/>
<dbReference type="PANTHER" id="PTHR37984">
    <property type="entry name" value="PROTEIN CBG26694"/>
    <property type="match status" value="1"/>
</dbReference>
<sequence>MKPLTDQLRGNAKSISLDDIARKAFSTVKEHIAKATLLAHQDTQAPISIAVDASDSAIGAVLQQWVNNSWQPLGFFSRRLLDAESRYSTFGRELLAMYCAVRHFQHSIEGREFRLFTDHKPLTFSLNSSSDKYSPRESRQLDYISQFTSDIQHISGANNVVADALSRISSLNSFQGIDLLKLAQLQKEDIDLQHELSSTTLKLSIKQMGAGKETLLCDTSTGRDRPIVPKHYRRNVFNTLHNLSHPGARATIELIAGRFCWPGMNKDVREWARSCVSCQKSKVIRHNKCPLGSFKTPDARFDHVHLDLVGPLPDSNGYSYLLTCVDRFTRWPEAVPIKDITAETVARAFVERWVANFGCPSTITTDRGRQFESGLFRCLTTRLGITRFRTTAYHPQANELVERFHRQLKASLSASNVSQWTDALPLVLLGIRNAVKADIGYTASQLVYGTTLRLPGEFVDPSASSLNMDLNSYTSRLTNAMRSVKPAHTRPQSTDVFVQPELRHSTHVFVRRDSHRRPPESAYEGPFKVLQREPKYYVVDKNGTKDSISIHRLKAAYLEGNPSYVDFPSVQANDTATTLVVPYTTTDTQLDTSSTSIEKPKTTRSGRRVRFPEHLNEYCT</sequence>
<evidence type="ECO:0000259" key="2">
    <source>
        <dbReference type="PROSITE" id="PS50994"/>
    </source>
</evidence>
<dbReference type="Pfam" id="PF00665">
    <property type="entry name" value="rve"/>
    <property type="match status" value="1"/>
</dbReference>
<dbReference type="InterPro" id="IPR043502">
    <property type="entry name" value="DNA/RNA_pol_sf"/>
</dbReference>
<dbReference type="FunFam" id="3.30.420.10:FF:000032">
    <property type="entry name" value="Retrovirus-related Pol polyprotein from transposon 297-like Protein"/>
    <property type="match status" value="1"/>
</dbReference>
<dbReference type="Proteomes" id="UP000050792">
    <property type="component" value="Unassembled WGS sequence"/>
</dbReference>
<dbReference type="Gene3D" id="3.10.20.370">
    <property type="match status" value="1"/>
</dbReference>
<reference evidence="3" key="1">
    <citation type="submission" date="2022-06" db="EMBL/GenBank/DDBJ databases">
        <authorList>
            <person name="Berger JAMES D."/>
            <person name="Berger JAMES D."/>
        </authorList>
    </citation>
    <scope>NUCLEOTIDE SEQUENCE [LARGE SCALE GENOMIC DNA]</scope>
</reference>
<dbReference type="CDD" id="cd09274">
    <property type="entry name" value="RNase_HI_RT_Ty3"/>
    <property type="match status" value="1"/>
</dbReference>
<feature type="domain" description="Integrase catalytic" evidence="2">
    <location>
        <begin position="293"/>
        <end position="463"/>
    </location>
</feature>
<dbReference type="WBParaSite" id="SRDH1_52190.2">
    <property type="protein sequence ID" value="SRDH1_52190.2"/>
    <property type="gene ID" value="SRDH1_52190"/>
</dbReference>
<evidence type="ECO:0000313" key="4">
    <source>
        <dbReference type="WBParaSite" id="SRDH1_52190.1"/>
    </source>
</evidence>
<reference evidence="4 5" key="2">
    <citation type="submission" date="2023-11" db="UniProtKB">
        <authorList>
            <consortium name="WormBaseParasite"/>
        </authorList>
    </citation>
    <scope>IDENTIFICATION</scope>
</reference>
<dbReference type="FunFam" id="1.10.340.70:FF:000006">
    <property type="entry name" value="Retrovirus-related Pol polyprotein from transposon 297-like Protein"/>
    <property type="match status" value="1"/>
</dbReference>
<accession>A0AA85FJD1</accession>
<name>A0AA85FJD1_9TREM</name>
<dbReference type="WBParaSite" id="SRDH1_52190.1">
    <property type="protein sequence ID" value="SRDH1_52190.1"/>
    <property type="gene ID" value="SRDH1_52190"/>
</dbReference>
<dbReference type="GO" id="GO:0003824">
    <property type="term" value="F:catalytic activity"/>
    <property type="evidence" value="ECO:0007669"/>
    <property type="project" value="UniProtKB-KW"/>
</dbReference>
<proteinExistence type="predicted"/>
<dbReference type="GO" id="GO:0003676">
    <property type="term" value="F:nucleic acid binding"/>
    <property type="evidence" value="ECO:0007669"/>
    <property type="project" value="InterPro"/>
</dbReference>
<organism evidence="3 4">
    <name type="scientific">Schistosoma rodhaini</name>
    <dbReference type="NCBI Taxonomy" id="6188"/>
    <lineage>
        <taxon>Eukaryota</taxon>
        <taxon>Metazoa</taxon>
        <taxon>Spiralia</taxon>
        <taxon>Lophotrochozoa</taxon>
        <taxon>Platyhelminthes</taxon>
        <taxon>Trematoda</taxon>
        <taxon>Digenea</taxon>
        <taxon>Strigeidida</taxon>
        <taxon>Schistosomatoidea</taxon>
        <taxon>Schistosomatidae</taxon>
        <taxon>Schistosoma</taxon>
    </lineage>
</organism>
<dbReference type="Gene3D" id="3.30.420.10">
    <property type="entry name" value="Ribonuclease H-like superfamily/Ribonuclease H"/>
    <property type="match status" value="1"/>
</dbReference>
<dbReference type="InterPro" id="IPR050951">
    <property type="entry name" value="Retrovirus_Pol_polyprotein"/>
</dbReference>
<dbReference type="SUPFAM" id="SSF56672">
    <property type="entry name" value="DNA/RNA polymerases"/>
    <property type="match status" value="1"/>
</dbReference>
<dbReference type="PANTHER" id="PTHR37984:SF5">
    <property type="entry name" value="PROTEIN NYNRIN-LIKE"/>
    <property type="match status" value="1"/>
</dbReference>
<evidence type="ECO:0000256" key="1">
    <source>
        <dbReference type="ARBA" id="ARBA00023268"/>
    </source>
</evidence>
<keyword evidence="1" id="KW-0511">Multifunctional enzyme</keyword>
<dbReference type="Pfam" id="PF17919">
    <property type="entry name" value="RT_RNaseH_2"/>
    <property type="match status" value="1"/>
</dbReference>
<dbReference type="PROSITE" id="PS50994">
    <property type="entry name" value="INTEGRASE"/>
    <property type="match status" value="1"/>
</dbReference>
<dbReference type="FunFam" id="3.10.20.370:FF:000001">
    <property type="entry name" value="Retrovirus-related Pol polyprotein from transposon 17.6-like protein"/>
    <property type="match status" value="1"/>
</dbReference>
<dbReference type="SUPFAM" id="SSF53098">
    <property type="entry name" value="Ribonuclease H-like"/>
    <property type="match status" value="1"/>
</dbReference>
<dbReference type="InterPro" id="IPR001584">
    <property type="entry name" value="Integrase_cat-core"/>
</dbReference>
<protein>
    <recommendedName>
        <fullName evidence="2">Integrase catalytic domain-containing protein</fullName>
    </recommendedName>
</protein>
<dbReference type="Pfam" id="PF17921">
    <property type="entry name" value="Integrase_H2C2"/>
    <property type="match status" value="1"/>
</dbReference>
<dbReference type="InterPro" id="IPR041577">
    <property type="entry name" value="RT_RNaseH_2"/>
</dbReference>